<dbReference type="RefSeq" id="WP_146406599.1">
    <property type="nucleotide sequence ID" value="NZ_SJPU01000001.1"/>
</dbReference>
<accession>A0A5C6CAQ9</accession>
<proteinExistence type="predicted"/>
<feature type="domain" description="SnoaL-like" evidence="1">
    <location>
        <begin position="16"/>
        <end position="137"/>
    </location>
</feature>
<evidence type="ECO:0000313" key="3">
    <source>
        <dbReference type="Proteomes" id="UP000319908"/>
    </source>
</evidence>
<dbReference type="EMBL" id="SJPU01000001">
    <property type="protein sequence ID" value="TWU19879.1"/>
    <property type="molecule type" value="Genomic_DNA"/>
</dbReference>
<dbReference type="SUPFAM" id="SSF54427">
    <property type="entry name" value="NTF2-like"/>
    <property type="match status" value="1"/>
</dbReference>
<gene>
    <name evidence="2" type="ORF">Poly21_20570</name>
</gene>
<dbReference type="Pfam" id="PF13474">
    <property type="entry name" value="SnoaL_3"/>
    <property type="match status" value="1"/>
</dbReference>
<comment type="caution">
    <text evidence="2">The sequence shown here is derived from an EMBL/GenBank/DDBJ whole genome shotgun (WGS) entry which is preliminary data.</text>
</comment>
<dbReference type="InterPro" id="IPR037401">
    <property type="entry name" value="SnoaL-like"/>
</dbReference>
<dbReference type="InterPro" id="IPR032710">
    <property type="entry name" value="NTF2-like_dom_sf"/>
</dbReference>
<organism evidence="2 3">
    <name type="scientific">Allorhodopirellula heiligendammensis</name>
    <dbReference type="NCBI Taxonomy" id="2714739"/>
    <lineage>
        <taxon>Bacteria</taxon>
        <taxon>Pseudomonadati</taxon>
        <taxon>Planctomycetota</taxon>
        <taxon>Planctomycetia</taxon>
        <taxon>Pirellulales</taxon>
        <taxon>Pirellulaceae</taxon>
        <taxon>Allorhodopirellula</taxon>
    </lineage>
</organism>
<protein>
    <recommendedName>
        <fullName evidence="1">SnoaL-like domain-containing protein</fullName>
    </recommendedName>
</protein>
<evidence type="ECO:0000259" key="1">
    <source>
        <dbReference type="Pfam" id="PF13474"/>
    </source>
</evidence>
<dbReference type="Proteomes" id="UP000319908">
    <property type="component" value="Unassembled WGS sequence"/>
</dbReference>
<dbReference type="AlphaFoldDB" id="A0A5C6CAQ9"/>
<dbReference type="Gene3D" id="3.10.450.50">
    <property type="match status" value="1"/>
</dbReference>
<reference evidence="2 3" key="1">
    <citation type="journal article" date="2020" name="Antonie Van Leeuwenhoek">
        <title>Rhodopirellula heiligendammensis sp. nov., Rhodopirellula pilleata sp. nov., and Rhodopirellula solitaria sp. nov. isolated from natural or artificial marine surfaces in Northern Germany and California, USA, and emended description of the genus Rhodopirellula.</title>
        <authorList>
            <person name="Kallscheuer N."/>
            <person name="Wiegand S."/>
            <person name="Jogler M."/>
            <person name="Boedeker C."/>
            <person name="Peeters S.H."/>
            <person name="Rast P."/>
            <person name="Heuer A."/>
            <person name="Jetten M.S.M."/>
            <person name="Rohde M."/>
            <person name="Jogler C."/>
        </authorList>
    </citation>
    <scope>NUCLEOTIDE SEQUENCE [LARGE SCALE GENOMIC DNA]</scope>
    <source>
        <strain evidence="2 3">Poly21</strain>
    </source>
</reference>
<evidence type="ECO:0000313" key="2">
    <source>
        <dbReference type="EMBL" id="TWU19879.1"/>
    </source>
</evidence>
<sequence>MSDLSITDPQQDEAEIRRLMKEWSAALEAKDVDALTKDYDPNAVLFDACPPYKTIGVAGIKQVWQNCLPYFPETFKSEHRDVQVHVDGNTAFVYGVHHFVPTPADHPCGMTWMRISVGYRRIAGEWKVVHEHVSIPFNPMNGQAWYITDPDDLEMPDYSAEAGTEGTEK</sequence>
<keyword evidence="3" id="KW-1185">Reference proteome</keyword>
<dbReference type="OrthoDB" id="9795306at2"/>
<name>A0A5C6CAQ9_9BACT</name>